<accession>A0A5B0Q9V7</accession>
<sequence>MLYNIIRGVLRQSEDEGGKGDDIDEGLAVPTGFNTDEWPTNTVSEDSVADVEPKVNLKSASGSLEEVVADHGRFVYSSAHKDIGPDAKQKRNE</sequence>
<dbReference type="EMBL" id="VSWC01000027">
    <property type="protein sequence ID" value="KAA1110076.1"/>
    <property type="molecule type" value="Genomic_DNA"/>
</dbReference>
<organism evidence="2 3">
    <name type="scientific">Puccinia graminis f. sp. tritici</name>
    <dbReference type="NCBI Taxonomy" id="56615"/>
    <lineage>
        <taxon>Eukaryota</taxon>
        <taxon>Fungi</taxon>
        <taxon>Dikarya</taxon>
        <taxon>Basidiomycota</taxon>
        <taxon>Pucciniomycotina</taxon>
        <taxon>Pucciniomycetes</taxon>
        <taxon>Pucciniales</taxon>
        <taxon>Pucciniaceae</taxon>
        <taxon>Puccinia</taxon>
    </lineage>
</organism>
<keyword evidence="3" id="KW-1185">Reference proteome</keyword>
<evidence type="ECO:0000313" key="2">
    <source>
        <dbReference type="EMBL" id="KAA1110076.1"/>
    </source>
</evidence>
<gene>
    <name evidence="2" type="ORF">PGT21_009552</name>
</gene>
<proteinExistence type="predicted"/>
<feature type="region of interest" description="Disordered" evidence="1">
    <location>
        <begin position="13"/>
        <end position="40"/>
    </location>
</feature>
<protein>
    <submittedName>
        <fullName evidence="2">Uncharacterized protein</fullName>
    </submittedName>
</protein>
<evidence type="ECO:0000256" key="1">
    <source>
        <dbReference type="SAM" id="MobiDB-lite"/>
    </source>
</evidence>
<evidence type="ECO:0000313" key="3">
    <source>
        <dbReference type="Proteomes" id="UP000324748"/>
    </source>
</evidence>
<dbReference type="Proteomes" id="UP000324748">
    <property type="component" value="Unassembled WGS sequence"/>
</dbReference>
<reference evidence="2 3" key="1">
    <citation type="submission" date="2019-05" db="EMBL/GenBank/DDBJ databases">
        <title>Emergence of the Ug99 lineage of the wheat stem rust pathogen through somatic hybridization.</title>
        <authorList>
            <person name="Li F."/>
            <person name="Upadhyaya N.M."/>
            <person name="Sperschneider J."/>
            <person name="Matny O."/>
            <person name="Nguyen-Phuc H."/>
            <person name="Mago R."/>
            <person name="Raley C."/>
            <person name="Miller M.E."/>
            <person name="Silverstein K.A.T."/>
            <person name="Henningsen E."/>
            <person name="Hirsch C.D."/>
            <person name="Visser B."/>
            <person name="Pretorius Z.A."/>
            <person name="Steffenson B.J."/>
            <person name="Schwessinger B."/>
            <person name="Dodds P.N."/>
            <person name="Figueroa M."/>
        </authorList>
    </citation>
    <scope>NUCLEOTIDE SEQUENCE [LARGE SCALE GENOMIC DNA]</scope>
    <source>
        <strain evidence="2">21-0</strain>
    </source>
</reference>
<comment type="caution">
    <text evidence="2">The sequence shown here is derived from an EMBL/GenBank/DDBJ whole genome shotgun (WGS) entry which is preliminary data.</text>
</comment>
<name>A0A5B0Q9V7_PUCGR</name>
<dbReference type="AlphaFoldDB" id="A0A5B0Q9V7"/>